<dbReference type="GO" id="GO:0060828">
    <property type="term" value="P:regulation of canonical Wnt signaling pathway"/>
    <property type="evidence" value="ECO:0007669"/>
    <property type="project" value="InterPro"/>
</dbReference>
<dbReference type="PANTHER" id="PTHR12490">
    <property type="entry name" value="GSK3B-INTERACTING PROTEIN"/>
    <property type="match status" value="1"/>
</dbReference>
<dbReference type="GO" id="GO:0005737">
    <property type="term" value="C:cytoplasm"/>
    <property type="evidence" value="ECO:0007669"/>
    <property type="project" value="TreeGrafter"/>
</dbReference>
<name>A0AA85IPV9_TRIRE</name>
<proteinExistence type="inferred from homology"/>
<dbReference type="SUPFAM" id="SSF103107">
    <property type="entry name" value="Hypothetical protein c14orf129, hspc210"/>
    <property type="match status" value="1"/>
</dbReference>
<organism evidence="3 4">
    <name type="scientific">Trichobilharzia regenti</name>
    <name type="common">Nasal bird schistosome</name>
    <dbReference type="NCBI Taxonomy" id="157069"/>
    <lineage>
        <taxon>Eukaryota</taxon>
        <taxon>Metazoa</taxon>
        <taxon>Spiralia</taxon>
        <taxon>Lophotrochozoa</taxon>
        <taxon>Platyhelminthes</taxon>
        <taxon>Trematoda</taxon>
        <taxon>Digenea</taxon>
        <taxon>Strigeidida</taxon>
        <taxon>Schistosomatoidea</taxon>
        <taxon>Schistosomatidae</taxon>
        <taxon>Trichobilharzia</taxon>
    </lineage>
</organism>
<protein>
    <recommendedName>
        <fullName evidence="2">GSKIP domain-containing protein</fullName>
    </recommendedName>
</protein>
<dbReference type="Proteomes" id="UP000050795">
    <property type="component" value="Unassembled WGS sequence"/>
</dbReference>
<keyword evidence="3" id="KW-1185">Reference proteome</keyword>
<comment type="similarity">
    <text evidence="1">Belongs to the GSKIP family.</text>
</comment>
<dbReference type="InterPro" id="IPR007967">
    <property type="entry name" value="GSKIP_dom"/>
</dbReference>
<sequence>MIPTSKSTSDSIECSNCDDVGDEDVKLCTTEAEAAVVEVSFGVKDIRLASDPLPFTNTLAYLNVTTLEGEKMCIEVSDKGFRSVGSSYNEINRQILDNTYSSLSTEECCTNYYETIYALLSARSRLFRDSFSNQLSMRLKELVKEQG</sequence>
<reference evidence="3" key="1">
    <citation type="submission" date="2022-06" db="EMBL/GenBank/DDBJ databases">
        <authorList>
            <person name="Berger JAMES D."/>
            <person name="Berger JAMES D."/>
        </authorList>
    </citation>
    <scope>NUCLEOTIDE SEQUENCE [LARGE SCALE GENOMIC DNA]</scope>
</reference>
<reference evidence="4" key="2">
    <citation type="submission" date="2023-11" db="UniProtKB">
        <authorList>
            <consortium name="WormBaseParasite"/>
        </authorList>
    </citation>
    <scope>IDENTIFICATION</scope>
</reference>
<dbReference type="Pfam" id="PF05303">
    <property type="entry name" value="GSKIP_dom"/>
    <property type="match status" value="1"/>
</dbReference>
<evidence type="ECO:0000256" key="1">
    <source>
        <dbReference type="ARBA" id="ARBA00009571"/>
    </source>
</evidence>
<evidence type="ECO:0000259" key="2">
    <source>
        <dbReference type="Pfam" id="PF05303"/>
    </source>
</evidence>
<dbReference type="Gene3D" id="3.30.2280.10">
    <property type="entry name" value="Hypothetical protein (hspc210)"/>
    <property type="match status" value="1"/>
</dbReference>
<evidence type="ECO:0000313" key="3">
    <source>
        <dbReference type="Proteomes" id="UP000050795"/>
    </source>
</evidence>
<dbReference type="GO" id="GO:0051018">
    <property type="term" value="F:protein kinase A binding"/>
    <property type="evidence" value="ECO:0007669"/>
    <property type="project" value="TreeGrafter"/>
</dbReference>
<dbReference type="GO" id="GO:0019207">
    <property type="term" value="F:kinase regulator activity"/>
    <property type="evidence" value="ECO:0007669"/>
    <property type="project" value="TreeGrafter"/>
</dbReference>
<dbReference type="PANTHER" id="PTHR12490:SF4">
    <property type="entry name" value="GSK3B-INTERACTING PROTEIN"/>
    <property type="match status" value="1"/>
</dbReference>
<accession>A0AA85IPV9</accession>
<dbReference type="WBParaSite" id="TREG1_113460.1">
    <property type="protein sequence ID" value="TREG1_113460.1"/>
    <property type="gene ID" value="TREG1_113460"/>
</dbReference>
<feature type="domain" description="GSKIP" evidence="2">
    <location>
        <begin position="29"/>
        <end position="142"/>
    </location>
</feature>
<dbReference type="InterPro" id="IPR023231">
    <property type="entry name" value="GSKIP_dom_sf"/>
</dbReference>
<evidence type="ECO:0000313" key="4">
    <source>
        <dbReference type="WBParaSite" id="TREG1_113460.1"/>
    </source>
</evidence>
<dbReference type="AlphaFoldDB" id="A0AA85IPV9"/>
<dbReference type="InterPro" id="IPR037395">
    <property type="entry name" value="GSKIP"/>
</dbReference>